<protein>
    <submittedName>
        <fullName evidence="4">Glucokinase</fullName>
    </submittedName>
</protein>
<proteinExistence type="inferred from homology"/>
<dbReference type="SUPFAM" id="SSF53067">
    <property type="entry name" value="Actin-like ATPase domain"/>
    <property type="match status" value="1"/>
</dbReference>
<dbReference type="Gene3D" id="3.30.420.40">
    <property type="match status" value="1"/>
</dbReference>
<dbReference type="GO" id="GO:0006096">
    <property type="term" value="P:glycolytic process"/>
    <property type="evidence" value="ECO:0007669"/>
    <property type="project" value="InterPro"/>
</dbReference>
<comment type="similarity">
    <text evidence="3">Belongs to the bacterial glucokinase family.</text>
</comment>
<organism evidence="4 5">
    <name type="scientific">Ancylobacter novellus</name>
    <name type="common">Thiobacillus novellus</name>
    <dbReference type="NCBI Taxonomy" id="921"/>
    <lineage>
        <taxon>Bacteria</taxon>
        <taxon>Pseudomonadati</taxon>
        <taxon>Pseudomonadota</taxon>
        <taxon>Alphaproteobacteria</taxon>
        <taxon>Hyphomicrobiales</taxon>
        <taxon>Xanthobacteraceae</taxon>
        <taxon>Ancylobacter</taxon>
    </lineage>
</organism>
<reference evidence="4 5" key="1">
    <citation type="submission" date="2017-08" db="EMBL/GenBank/DDBJ databases">
        <title>Infants hospitalized years apart are colonized by the same room-sourced microbial strains.</title>
        <authorList>
            <person name="Brooks B."/>
            <person name="Olm M.R."/>
            <person name="Firek B.A."/>
            <person name="Baker R."/>
            <person name="Thomas B.C."/>
            <person name="Morowitz M.J."/>
            <person name="Banfield J.F."/>
        </authorList>
    </citation>
    <scope>NUCLEOTIDE SEQUENCE [LARGE SCALE GENOMIC DNA]</scope>
    <source>
        <strain evidence="4">S2_005_001_R2_27</strain>
    </source>
</reference>
<dbReference type="CDD" id="cd24008">
    <property type="entry name" value="ASKHA_NBD_GLK"/>
    <property type="match status" value="1"/>
</dbReference>
<gene>
    <name evidence="4" type="ORF">DI549_01165</name>
</gene>
<keyword evidence="2 4" id="KW-0418">Kinase</keyword>
<evidence type="ECO:0000313" key="4">
    <source>
        <dbReference type="EMBL" id="PZQ85710.1"/>
    </source>
</evidence>
<evidence type="ECO:0000256" key="3">
    <source>
        <dbReference type="RuleBase" id="RU004046"/>
    </source>
</evidence>
<name>A0A2W5THP5_ANCNO</name>
<dbReference type="GO" id="GO:0004340">
    <property type="term" value="F:glucokinase activity"/>
    <property type="evidence" value="ECO:0007669"/>
    <property type="project" value="InterPro"/>
</dbReference>
<dbReference type="InterPro" id="IPR050201">
    <property type="entry name" value="Bacterial_glucokinase"/>
</dbReference>
<dbReference type="Gene3D" id="3.40.367.20">
    <property type="match status" value="1"/>
</dbReference>
<comment type="caution">
    <text evidence="4">The sequence shown here is derived from an EMBL/GenBank/DDBJ whole genome shotgun (WGS) entry which is preliminary data.</text>
</comment>
<evidence type="ECO:0000313" key="5">
    <source>
        <dbReference type="Proteomes" id="UP000248887"/>
    </source>
</evidence>
<dbReference type="InterPro" id="IPR003836">
    <property type="entry name" value="Glucokinase"/>
</dbReference>
<dbReference type="GO" id="GO:0005829">
    <property type="term" value="C:cytosol"/>
    <property type="evidence" value="ECO:0007669"/>
    <property type="project" value="TreeGrafter"/>
</dbReference>
<sequence length="323" mass="33648">MPHLILIADIGGTSSRLALVGTDGVPKDIQIHRNDSFAGFEAMIEADLAQREPAVMRAVGGAVLAVAGPTDGELVKLTNRDWAFSKRAIKRHFGWQKFAAVNDFEALAYGVPALGPADLVPVGHGQAEPDKPVLVCGPGTGFGSAGLLRIGRQYHALTGEGGRVRLGATNAEEAHILGHMLRELGPVAVEHALSGSGLARIHTILTGQTITPEAVIAAAGERDGDALATCHTFLRLFGRIAGDLALVLGARGGVYLAGGVSAGLAPFFEGSPFREAFEEHPPFEARLVATPVHIITHPTPGLIGCGQLGGRLAKTLKPNLHVV</sequence>
<dbReference type="PANTHER" id="PTHR47690:SF1">
    <property type="entry name" value="GLUCOKINASE"/>
    <property type="match status" value="1"/>
</dbReference>
<dbReference type="InterPro" id="IPR043129">
    <property type="entry name" value="ATPase_NBD"/>
</dbReference>
<keyword evidence="1" id="KW-0808">Transferase</keyword>
<dbReference type="Pfam" id="PF02685">
    <property type="entry name" value="Glucokinase"/>
    <property type="match status" value="1"/>
</dbReference>
<evidence type="ECO:0000256" key="1">
    <source>
        <dbReference type="ARBA" id="ARBA00022679"/>
    </source>
</evidence>
<evidence type="ECO:0000256" key="2">
    <source>
        <dbReference type="ARBA" id="ARBA00022777"/>
    </source>
</evidence>
<dbReference type="EMBL" id="QFQD01000002">
    <property type="protein sequence ID" value="PZQ85710.1"/>
    <property type="molecule type" value="Genomic_DNA"/>
</dbReference>
<dbReference type="AlphaFoldDB" id="A0A2W5THP5"/>
<dbReference type="PANTHER" id="PTHR47690">
    <property type="entry name" value="GLUCOKINASE"/>
    <property type="match status" value="1"/>
</dbReference>
<accession>A0A2W5THP5</accession>
<dbReference type="Proteomes" id="UP000248887">
    <property type="component" value="Unassembled WGS sequence"/>
</dbReference>
<dbReference type="GO" id="GO:0005536">
    <property type="term" value="F:D-glucose binding"/>
    <property type="evidence" value="ECO:0007669"/>
    <property type="project" value="InterPro"/>
</dbReference>
<dbReference type="GO" id="GO:0005524">
    <property type="term" value="F:ATP binding"/>
    <property type="evidence" value="ECO:0007669"/>
    <property type="project" value="InterPro"/>
</dbReference>